<accession>A0A5N0YYK2</accession>
<evidence type="ECO:0000313" key="1">
    <source>
        <dbReference type="EMBL" id="KAA9208061.1"/>
    </source>
</evidence>
<protein>
    <submittedName>
        <fullName evidence="1">Uncharacterized protein</fullName>
    </submittedName>
</protein>
<comment type="caution">
    <text evidence="1">The sequence shown here is derived from an EMBL/GenBank/DDBJ whole genome shotgun (WGS) entry which is preliminary data.</text>
</comment>
<dbReference type="RefSeq" id="WP_104660229.1">
    <property type="nucleotide sequence ID" value="NZ_JAMRUQ010000007.1"/>
</dbReference>
<evidence type="ECO:0000313" key="2">
    <source>
        <dbReference type="Proteomes" id="UP000326078"/>
    </source>
</evidence>
<dbReference type="EMBL" id="VYUT01000002">
    <property type="protein sequence ID" value="KAA9208061.1"/>
    <property type="molecule type" value="Genomic_DNA"/>
</dbReference>
<dbReference type="AlphaFoldDB" id="A0A5N0YYK2"/>
<sequence>MDSFDEIAIKKYLSLSLQVHRLELKRKQLRQEFYSQNMATHMEYHRVRKDTYEMIVKGFRPDREVEKLLTNIDALDRRIDRYLFRQKHFKVFWASLTSLERSFLIERYINPNTVMCPQCLIEKVLDEINEIETAICFREGIEPDNENNEILEDAEENLERMCDFFAI</sequence>
<reference evidence="1 2" key="1">
    <citation type="submission" date="2019-09" db="EMBL/GenBank/DDBJ databases">
        <title>Vancomyinc resistant enterococci isolated from farm animals in Switzerland.</title>
        <authorList>
            <person name="Stevens M.J.A."/>
            <person name="Stephan R."/>
            <person name="Morach M."/>
            <person name="Nuesch-Inderbinen M."/>
        </authorList>
    </citation>
    <scope>NUCLEOTIDE SEQUENCE [LARGE SCALE GENOMIC DNA]</scope>
    <source>
        <strain evidence="1 2">GH27</strain>
    </source>
</reference>
<dbReference type="Proteomes" id="UP000326078">
    <property type="component" value="Unassembled WGS sequence"/>
</dbReference>
<name>A0A5N0YYK2_9ENTE</name>
<proteinExistence type="predicted"/>
<gene>
    <name evidence="1" type="ORF">F6X95_01995</name>
</gene>
<organism evidence="1 2">
    <name type="scientific">Enterococcus durans</name>
    <dbReference type="NCBI Taxonomy" id="53345"/>
    <lineage>
        <taxon>Bacteria</taxon>
        <taxon>Bacillati</taxon>
        <taxon>Bacillota</taxon>
        <taxon>Bacilli</taxon>
        <taxon>Lactobacillales</taxon>
        <taxon>Enterococcaceae</taxon>
        <taxon>Enterococcus</taxon>
    </lineage>
</organism>